<reference evidence="2" key="1">
    <citation type="submission" date="2023-04" db="EMBL/GenBank/DDBJ databases">
        <authorList>
            <person name="Vijverberg K."/>
            <person name="Xiong W."/>
            <person name="Schranz E."/>
        </authorList>
    </citation>
    <scope>NUCLEOTIDE SEQUENCE</scope>
</reference>
<gene>
    <name evidence="2" type="ORF">LSALG_LOCUS11906</name>
</gene>
<dbReference type="EMBL" id="OX465078">
    <property type="protein sequence ID" value="CAI9271641.1"/>
    <property type="molecule type" value="Genomic_DNA"/>
</dbReference>
<evidence type="ECO:0000313" key="2">
    <source>
        <dbReference type="EMBL" id="CAI9271641.1"/>
    </source>
</evidence>
<organism evidence="2 3">
    <name type="scientific">Lactuca saligna</name>
    <name type="common">Willowleaf lettuce</name>
    <dbReference type="NCBI Taxonomy" id="75948"/>
    <lineage>
        <taxon>Eukaryota</taxon>
        <taxon>Viridiplantae</taxon>
        <taxon>Streptophyta</taxon>
        <taxon>Embryophyta</taxon>
        <taxon>Tracheophyta</taxon>
        <taxon>Spermatophyta</taxon>
        <taxon>Magnoliopsida</taxon>
        <taxon>eudicotyledons</taxon>
        <taxon>Gunneridae</taxon>
        <taxon>Pentapetalae</taxon>
        <taxon>asterids</taxon>
        <taxon>campanulids</taxon>
        <taxon>Asterales</taxon>
        <taxon>Asteraceae</taxon>
        <taxon>Cichorioideae</taxon>
        <taxon>Cichorieae</taxon>
        <taxon>Lactucinae</taxon>
        <taxon>Lactuca</taxon>
    </lineage>
</organism>
<protein>
    <submittedName>
        <fullName evidence="2">Uncharacterized protein</fullName>
    </submittedName>
</protein>
<feature type="region of interest" description="Disordered" evidence="1">
    <location>
        <begin position="89"/>
        <end position="109"/>
    </location>
</feature>
<proteinExistence type="predicted"/>
<evidence type="ECO:0000256" key="1">
    <source>
        <dbReference type="SAM" id="MobiDB-lite"/>
    </source>
</evidence>
<accession>A0AA35VDN6</accession>
<dbReference type="AlphaFoldDB" id="A0AA35VDN6"/>
<name>A0AA35VDN6_LACSI</name>
<keyword evidence="3" id="KW-1185">Reference proteome</keyword>
<evidence type="ECO:0000313" key="3">
    <source>
        <dbReference type="Proteomes" id="UP001177003"/>
    </source>
</evidence>
<sequence>MRYSRLPSGTLPTGFSHRPIEAILLAPLISFTPLSSPATVLVQRSQPLSNRFNSTFFILNILLKPEAFLMTKMKGVDLRGSRLSLIGSSDAEGSGDDDEGKGNRKKKMMSSAALGKYDIKKTKRIPLKFLEEEDDLSLHVQAIRNEFNKRRMAEKGIGVGDDDSILSPKRFAFWFSWCNGTAKSDNVVILGKS</sequence>
<dbReference type="Proteomes" id="UP001177003">
    <property type="component" value="Chromosome 2"/>
</dbReference>